<organism evidence="17 18">
    <name type="scientific">Acidihalobacter prosperus</name>
    <dbReference type="NCBI Taxonomy" id="160660"/>
    <lineage>
        <taxon>Bacteria</taxon>
        <taxon>Pseudomonadati</taxon>
        <taxon>Pseudomonadota</taxon>
        <taxon>Gammaproteobacteria</taxon>
        <taxon>Chromatiales</taxon>
        <taxon>Ectothiorhodospiraceae</taxon>
        <taxon>Acidihalobacter</taxon>
    </lineage>
</organism>
<dbReference type="HAMAP" id="MF_00688">
    <property type="entry name" value="Leu_Phe_trans"/>
    <property type="match status" value="1"/>
</dbReference>
<feature type="compositionally biased region" description="Basic and acidic residues" evidence="16">
    <location>
        <begin position="260"/>
        <end position="272"/>
    </location>
</feature>
<evidence type="ECO:0000256" key="9">
    <source>
        <dbReference type="ARBA" id="ARBA00061535"/>
    </source>
</evidence>
<dbReference type="InterPro" id="IPR016181">
    <property type="entry name" value="Acyl_CoA_acyltransferase"/>
</dbReference>
<comment type="caution">
    <text evidence="17">The sequence shown here is derived from an EMBL/GenBank/DDBJ whole genome shotgun (WGS) entry which is preliminary data.</text>
</comment>
<dbReference type="InterPro" id="IPR042203">
    <property type="entry name" value="Leu/Phe-tRNA_Trfase_C"/>
</dbReference>
<dbReference type="EMBL" id="JQSG02000001">
    <property type="protein sequence ID" value="OBS10888.1"/>
    <property type="molecule type" value="Genomic_DNA"/>
</dbReference>
<feature type="region of interest" description="Disordered" evidence="16">
    <location>
        <begin position="243"/>
        <end position="272"/>
    </location>
</feature>
<reference evidence="17 18" key="1">
    <citation type="journal article" date="2014" name="Genome Announc.">
        <title>Draft Genome Sequence of the Iron-Oxidizing, Acidophilic, and Halotolerant 'Thiobacillus prosperus' Type Strain DSM 5130.</title>
        <authorList>
            <person name="Ossandon F.J."/>
            <person name="Cardenas J.P."/>
            <person name="Corbett M."/>
            <person name="Quatrini R."/>
            <person name="Holmes D.S."/>
            <person name="Watkin E."/>
        </authorList>
    </citation>
    <scope>NUCLEOTIDE SEQUENCE [LARGE SCALE GENOMIC DNA]</scope>
    <source>
        <strain evidence="17 18">DSM 5130</strain>
    </source>
</reference>
<dbReference type="PANTHER" id="PTHR30098">
    <property type="entry name" value="LEUCYL/PHENYLALANYL-TRNA--PROTEIN TRANSFERASE"/>
    <property type="match status" value="1"/>
</dbReference>
<accession>A0A1A6C8J3</accession>
<dbReference type="Gene3D" id="3.40.630.70">
    <property type="entry name" value="Leucyl/phenylalanyl-tRNA-protein transferase, C-terminal domain"/>
    <property type="match status" value="1"/>
</dbReference>
<dbReference type="AlphaFoldDB" id="A0A1A6C8J3"/>
<evidence type="ECO:0000313" key="17">
    <source>
        <dbReference type="EMBL" id="OBS10888.1"/>
    </source>
</evidence>
<evidence type="ECO:0000256" key="6">
    <source>
        <dbReference type="ARBA" id="ARBA00050652"/>
    </source>
</evidence>
<dbReference type="GO" id="GO:0008914">
    <property type="term" value="F:leucyl-tRNA--protein transferase activity"/>
    <property type="evidence" value="ECO:0007669"/>
    <property type="project" value="UniProtKB-UniRule"/>
</dbReference>
<evidence type="ECO:0000256" key="13">
    <source>
        <dbReference type="ARBA" id="ARBA00077165"/>
    </source>
</evidence>
<dbReference type="FunFam" id="3.30.70.3550:FF:000001">
    <property type="entry name" value="Leucyl/phenylalanyl-tRNA--protein transferase"/>
    <property type="match status" value="1"/>
</dbReference>
<evidence type="ECO:0000256" key="3">
    <source>
        <dbReference type="ARBA" id="ARBA00022679"/>
    </source>
</evidence>
<gene>
    <name evidence="15" type="primary">aat</name>
    <name evidence="17" type="ORF">Thpro_020604</name>
</gene>
<name>A0A1A6C8J3_9GAMM</name>
<evidence type="ECO:0000313" key="18">
    <source>
        <dbReference type="Proteomes" id="UP000029273"/>
    </source>
</evidence>
<dbReference type="GO" id="GO:0030163">
    <property type="term" value="P:protein catabolic process"/>
    <property type="evidence" value="ECO:0007669"/>
    <property type="project" value="UniProtKB-UniRule"/>
</dbReference>
<evidence type="ECO:0000256" key="1">
    <source>
        <dbReference type="ARBA" id="ARBA00004496"/>
    </source>
</evidence>
<dbReference type="InterPro" id="IPR004616">
    <property type="entry name" value="Leu/Phe-tRNA_Trfase"/>
</dbReference>
<keyword evidence="4 15" id="KW-0012">Acyltransferase</keyword>
<keyword evidence="18" id="KW-1185">Reference proteome</keyword>
<dbReference type="PANTHER" id="PTHR30098:SF2">
    <property type="entry name" value="LEUCYL_PHENYLALANYL-TRNA--PROTEIN TRANSFERASE"/>
    <property type="match status" value="1"/>
</dbReference>
<evidence type="ECO:0000256" key="5">
    <source>
        <dbReference type="ARBA" id="ARBA00050607"/>
    </source>
</evidence>
<dbReference type="Gene3D" id="3.30.70.3550">
    <property type="entry name" value="Leucyl/phenylalanyl-tRNA-protein transferase, N-terminal domain"/>
    <property type="match status" value="1"/>
</dbReference>
<evidence type="ECO:0000256" key="11">
    <source>
        <dbReference type="ARBA" id="ARBA00074372"/>
    </source>
</evidence>
<dbReference type="NCBIfam" id="TIGR00667">
    <property type="entry name" value="aat"/>
    <property type="match status" value="1"/>
</dbReference>
<keyword evidence="3 15" id="KW-0808">Transferase</keyword>
<comment type="catalytic activity">
    <reaction evidence="5 15">
        <text>L-phenylalanyl-tRNA(Phe) + an N-terminal L-alpha-aminoacyl-[protein] = an N-terminal L-phenylalanyl-L-alpha-aminoacyl-[protein] + tRNA(Phe)</text>
        <dbReference type="Rhea" id="RHEA:43632"/>
        <dbReference type="Rhea" id="RHEA-COMP:9668"/>
        <dbReference type="Rhea" id="RHEA-COMP:9699"/>
        <dbReference type="Rhea" id="RHEA-COMP:10636"/>
        <dbReference type="Rhea" id="RHEA-COMP:10637"/>
        <dbReference type="ChEBI" id="CHEBI:78442"/>
        <dbReference type="ChEBI" id="CHEBI:78531"/>
        <dbReference type="ChEBI" id="CHEBI:78597"/>
        <dbReference type="ChEBI" id="CHEBI:83561"/>
        <dbReference type="EC" id="2.3.2.6"/>
    </reaction>
</comment>
<dbReference type="SUPFAM" id="SSF55729">
    <property type="entry name" value="Acyl-CoA N-acyltransferases (Nat)"/>
    <property type="match status" value="1"/>
</dbReference>
<comment type="similarity">
    <text evidence="9 15">Belongs to the L/F-transferase family.</text>
</comment>
<comment type="function">
    <text evidence="8 15">Functions in the N-end rule pathway of protein degradation where it conjugates Leu, Phe and, less efficiently, Met from aminoacyl-tRNAs to the N-termini of proteins containing an N-terminal arginine or lysine.</text>
</comment>
<keyword evidence="2 15" id="KW-0963">Cytoplasm</keyword>
<evidence type="ECO:0000256" key="7">
    <source>
        <dbReference type="ARBA" id="ARBA00051538"/>
    </source>
</evidence>
<evidence type="ECO:0000256" key="8">
    <source>
        <dbReference type="ARBA" id="ARBA00054043"/>
    </source>
</evidence>
<evidence type="ECO:0000256" key="4">
    <source>
        <dbReference type="ARBA" id="ARBA00023315"/>
    </source>
</evidence>
<dbReference type="GO" id="GO:0005737">
    <property type="term" value="C:cytoplasm"/>
    <property type="evidence" value="ECO:0007669"/>
    <property type="project" value="UniProtKB-SubCell"/>
</dbReference>
<comment type="catalytic activity">
    <reaction evidence="6 15">
        <text>N-terminal L-arginyl-[protein] + L-leucyl-tRNA(Leu) = N-terminal L-leucyl-L-arginyl-[protein] + tRNA(Leu) + H(+)</text>
        <dbReference type="Rhea" id="RHEA:50416"/>
        <dbReference type="Rhea" id="RHEA-COMP:9613"/>
        <dbReference type="Rhea" id="RHEA-COMP:9622"/>
        <dbReference type="Rhea" id="RHEA-COMP:12672"/>
        <dbReference type="Rhea" id="RHEA-COMP:12673"/>
        <dbReference type="ChEBI" id="CHEBI:15378"/>
        <dbReference type="ChEBI" id="CHEBI:64719"/>
        <dbReference type="ChEBI" id="CHEBI:78442"/>
        <dbReference type="ChEBI" id="CHEBI:78494"/>
        <dbReference type="ChEBI" id="CHEBI:133044"/>
        <dbReference type="EC" id="2.3.2.6"/>
    </reaction>
</comment>
<dbReference type="EC" id="2.3.2.6" evidence="10 15"/>
<dbReference type="Pfam" id="PF03588">
    <property type="entry name" value="Leu_Phe_trans"/>
    <property type="match status" value="1"/>
</dbReference>
<sequence length="272" mass="29703">MSELAWLNPADPEQPFPPLEAALKEPDGLLAAGGGLEPSRLLSAYRQGIFPWYETGQPILWWSPDPRAVLFLNEFKLHRSLRKALRNKGFSVDLDTDFAAVVGACAAPRGDTRGTWITREMQRAYIRLHTLGHAHSVEVRDAQGVLVGGLYGVAIGRVFFGESMFSRVNDASKIALTTLACQLDAWGFPLIDCQQDTAHLARFGARPIARRAFARLLDAYCGQPGPGRWVLDEQLHADVWQPGMGRDMDTGGPRGGIASRSDKPAGTDRPGG</sequence>
<evidence type="ECO:0000256" key="16">
    <source>
        <dbReference type="SAM" id="MobiDB-lite"/>
    </source>
</evidence>
<evidence type="ECO:0000256" key="12">
    <source>
        <dbReference type="ARBA" id="ARBA00077136"/>
    </source>
</evidence>
<comment type="catalytic activity">
    <reaction evidence="7 15">
        <text>N-terminal L-lysyl-[protein] + L-leucyl-tRNA(Leu) = N-terminal L-leucyl-L-lysyl-[protein] + tRNA(Leu) + H(+)</text>
        <dbReference type="Rhea" id="RHEA:12340"/>
        <dbReference type="Rhea" id="RHEA-COMP:9613"/>
        <dbReference type="Rhea" id="RHEA-COMP:9622"/>
        <dbReference type="Rhea" id="RHEA-COMP:12670"/>
        <dbReference type="Rhea" id="RHEA-COMP:12671"/>
        <dbReference type="ChEBI" id="CHEBI:15378"/>
        <dbReference type="ChEBI" id="CHEBI:65249"/>
        <dbReference type="ChEBI" id="CHEBI:78442"/>
        <dbReference type="ChEBI" id="CHEBI:78494"/>
        <dbReference type="ChEBI" id="CHEBI:133043"/>
        <dbReference type="EC" id="2.3.2.6"/>
    </reaction>
</comment>
<proteinExistence type="inferred from homology"/>
<comment type="subcellular location">
    <subcellularLocation>
        <location evidence="1 15">Cytoplasm</location>
    </subcellularLocation>
</comment>
<evidence type="ECO:0000256" key="2">
    <source>
        <dbReference type="ARBA" id="ARBA00022490"/>
    </source>
</evidence>
<protein>
    <recommendedName>
        <fullName evidence="11 15">Leucyl/phenylalanyl-tRNA--protein transferase</fullName>
        <ecNumber evidence="10 15">2.3.2.6</ecNumber>
    </recommendedName>
    <alternativeName>
        <fullName evidence="12 15">L/F-transferase</fullName>
    </alternativeName>
    <alternativeName>
        <fullName evidence="13 15">Leucyltransferase</fullName>
    </alternativeName>
    <alternativeName>
        <fullName evidence="14 15">Phenyalanyltransferase</fullName>
    </alternativeName>
</protein>
<dbReference type="OrthoDB" id="9790282at2"/>
<dbReference type="InterPro" id="IPR042221">
    <property type="entry name" value="Leu/Phe-tRNA_Trfase_N"/>
</dbReference>
<evidence type="ECO:0000256" key="10">
    <source>
        <dbReference type="ARBA" id="ARBA00066767"/>
    </source>
</evidence>
<dbReference type="Proteomes" id="UP000029273">
    <property type="component" value="Unassembled WGS sequence"/>
</dbReference>
<evidence type="ECO:0000256" key="14">
    <source>
        <dbReference type="ARBA" id="ARBA00083640"/>
    </source>
</evidence>
<dbReference type="RefSeq" id="WP_065089190.1">
    <property type="nucleotide sequence ID" value="NZ_JQSG02000001.1"/>
</dbReference>
<evidence type="ECO:0000256" key="15">
    <source>
        <dbReference type="HAMAP-Rule" id="MF_00688"/>
    </source>
</evidence>